<name>A0AAN8X7M8_HALRR</name>
<feature type="compositionally biased region" description="Polar residues" evidence="1">
    <location>
        <begin position="586"/>
        <end position="598"/>
    </location>
</feature>
<feature type="compositionally biased region" description="Basic and acidic residues" evidence="1">
    <location>
        <begin position="810"/>
        <end position="825"/>
    </location>
</feature>
<gene>
    <name evidence="2" type="ORF">SK128_022754</name>
</gene>
<proteinExistence type="predicted"/>
<feature type="region of interest" description="Disordered" evidence="1">
    <location>
        <begin position="398"/>
        <end position="447"/>
    </location>
</feature>
<feature type="region of interest" description="Disordered" evidence="1">
    <location>
        <begin position="975"/>
        <end position="1009"/>
    </location>
</feature>
<feature type="region of interest" description="Disordered" evidence="1">
    <location>
        <begin position="671"/>
        <end position="872"/>
    </location>
</feature>
<dbReference type="EMBL" id="JAXCGZ010012571">
    <property type="protein sequence ID" value="KAK7073519.1"/>
    <property type="molecule type" value="Genomic_DNA"/>
</dbReference>
<feature type="region of interest" description="Disordered" evidence="1">
    <location>
        <begin position="463"/>
        <end position="654"/>
    </location>
</feature>
<feature type="compositionally biased region" description="Acidic residues" evidence="1">
    <location>
        <begin position="541"/>
        <end position="550"/>
    </location>
</feature>
<feature type="region of interest" description="Disordered" evidence="1">
    <location>
        <begin position="1026"/>
        <end position="1076"/>
    </location>
</feature>
<feature type="region of interest" description="Disordered" evidence="1">
    <location>
        <begin position="1"/>
        <end position="206"/>
    </location>
</feature>
<feature type="compositionally biased region" description="Basic and acidic residues" evidence="1">
    <location>
        <begin position="527"/>
        <end position="540"/>
    </location>
</feature>
<feature type="compositionally biased region" description="Polar residues" evidence="1">
    <location>
        <begin position="84"/>
        <end position="123"/>
    </location>
</feature>
<feature type="compositionally biased region" description="Basic and acidic residues" evidence="1">
    <location>
        <begin position="840"/>
        <end position="871"/>
    </location>
</feature>
<evidence type="ECO:0000313" key="3">
    <source>
        <dbReference type="Proteomes" id="UP001381693"/>
    </source>
</evidence>
<evidence type="ECO:0000256" key="1">
    <source>
        <dbReference type="SAM" id="MobiDB-lite"/>
    </source>
</evidence>
<feature type="compositionally biased region" description="Polar residues" evidence="1">
    <location>
        <begin position="632"/>
        <end position="643"/>
    </location>
</feature>
<feature type="compositionally biased region" description="Basic residues" evidence="1">
    <location>
        <begin position="559"/>
        <end position="579"/>
    </location>
</feature>
<feature type="compositionally biased region" description="Polar residues" evidence="1">
    <location>
        <begin position="1065"/>
        <end position="1076"/>
    </location>
</feature>
<comment type="caution">
    <text evidence="2">The sequence shown here is derived from an EMBL/GenBank/DDBJ whole genome shotgun (WGS) entry which is preliminary data.</text>
</comment>
<feature type="compositionally biased region" description="Acidic residues" evidence="1">
    <location>
        <begin position="131"/>
        <end position="144"/>
    </location>
</feature>
<accession>A0AAN8X7M8</accession>
<keyword evidence="3" id="KW-1185">Reference proteome</keyword>
<dbReference type="Proteomes" id="UP001381693">
    <property type="component" value="Unassembled WGS sequence"/>
</dbReference>
<feature type="compositionally biased region" description="Polar residues" evidence="1">
    <location>
        <begin position="181"/>
        <end position="202"/>
    </location>
</feature>
<feature type="compositionally biased region" description="Polar residues" evidence="1">
    <location>
        <begin position="67"/>
        <end position="77"/>
    </location>
</feature>
<dbReference type="AlphaFoldDB" id="A0AAN8X7M8"/>
<sequence length="1076" mass="116456">MNFLRNLIQGSHSANKAESDHKKKGGVPPPGSADPPIKLEEEAEAQRVTTEPLPECINGANPPVSPSSPLSDATPQSLGKDCETPSTTEETSFASCLTEDPNSLSENGPTSAETLGTPSTNRIVKNPDLLEQSDSEYESAEELDSPPNFGAVVTQQPSSENRIPAPAGAVSSAAASYRPNCDSQSNLDSTSDEISPVNSHPSVENGCNKAVNILGDFSDGKAREKSNNVSESLLTITKNEVIEESVSQKTIIHQEITQLVSDHLLTNGEVTAVCLETVGDPIPERESGELSQTLSGVEPISTNLNHANSTTGNEVESKLECFENGLNTSKVIDTASVNTNESSSQLTNVRNEVNDNHLDSSCSPKSLEHTEVVNSESKTFADSHLSDAALAYKNETSENSLSDAALGDKDQTSEHNDVTELTEPEATGQPKNYSVEEEGLPVPPTKGYSLDFLDNLDDPNFNPFTTKTAVRNTPPPSPEASRRLPPLKPAVKKKKDKKEGQTIISTFNENRSAPEGVSETEATVENRLQKEAELKPKDDFASPEDVEVTFEETTSPRKTPPKLNRKSVPNKKPVRRPTSKPKILEKNNNTLENESVNGTDHKLDADDELPIPPAKGYNLDFLDSLDDPNYNPFATKSSVSNSPPKEGFVVPNDQEIKPKAKVTLAKKGPARKGFTVLKNKAKISAEKQHKELETVETSSDKPQEEELSVPPTKGYNLDYLDDPNFDPFQTRSSVNGNSVGIDLESSNPPTEVNGSHCTDTKQSKEDSFEKLNTKKIGCVDDITSEDDCGVTASKDSSDSDVVLNEVSPKSSEEAGEQEKFDRFQNTDESENLSSLSSTHHSVESEKSELDSLGTEESKTLENGGKEVKVENSEVESLVELAHEKENHRESHLNQENYCDSDVNLPKVPSIGTIGQLDSLEFAQLLGDEASRIAEEFMNCSTDSGLPDSADSVYLDSSVSNSDMANKDLRMSAHLDENVNPFQKNSKLQRSPPLGRRDACGAEGGDANDNFDLFKPIRNLVRESVMGEERLDTSSVEDDSGIALGTRTDLETDINHSEAGPEIATGLTSSDIQCASQ</sequence>
<organism evidence="2 3">
    <name type="scientific">Halocaridina rubra</name>
    <name type="common">Hawaiian red shrimp</name>
    <dbReference type="NCBI Taxonomy" id="373956"/>
    <lineage>
        <taxon>Eukaryota</taxon>
        <taxon>Metazoa</taxon>
        <taxon>Ecdysozoa</taxon>
        <taxon>Arthropoda</taxon>
        <taxon>Crustacea</taxon>
        <taxon>Multicrustacea</taxon>
        <taxon>Malacostraca</taxon>
        <taxon>Eumalacostraca</taxon>
        <taxon>Eucarida</taxon>
        <taxon>Decapoda</taxon>
        <taxon>Pleocyemata</taxon>
        <taxon>Caridea</taxon>
        <taxon>Atyoidea</taxon>
        <taxon>Atyidae</taxon>
        <taxon>Halocaridina</taxon>
    </lineage>
</organism>
<reference evidence="2 3" key="1">
    <citation type="submission" date="2023-11" db="EMBL/GenBank/DDBJ databases">
        <title>Halocaridina rubra genome assembly.</title>
        <authorList>
            <person name="Smith C."/>
        </authorList>
    </citation>
    <scope>NUCLEOTIDE SEQUENCE [LARGE SCALE GENOMIC DNA]</scope>
    <source>
        <strain evidence="2">EP-1</strain>
        <tissue evidence="2">Whole</tissue>
    </source>
</reference>
<feature type="compositionally biased region" description="Basic and acidic residues" evidence="1">
    <location>
        <begin position="406"/>
        <end position="418"/>
    </location>
</feature>
<feature type="compositionally biased region" description="Polar residues" evidence="1">
    <location>
        <begin position="502"/>
        <end position="511"/>
    </location>
</feature>
<feature type="compositionally biased region" description="Polar residues" evidence="1">
    <location>
        <begin position="727"/>
        <end position="757"/>
    </location>
</feature>
<protein>
    <submittedName>
        <fullName evidence="2">Uncharacterized protein</fullName>
    </submittedName>
</protein>
<feature type="compositionally biased region" description="Polar residues" evidence="1">
    <location>
        <begin position="979"/>
        <end position="988"/>
    </location>
</feature>
<feature type="compositionally biased region" description="Basic and acidic residues" evidence="1">
    <location>
        <begin position="683"/>
        <end position="704"/>
    </location>
</feature>
<evidence type="ECO:0000313" key="2">
    <source>
        <dbReference type="EMBL" id="KAK7073519.1"/>
    </source>
</evidence>
<feature type="compositionally biased region" description="Basic and acidic residues" evidence="1">
    <location>
        <begin position="758"/>
        <end position="772"/>
    </location>
</feature>
<feature type="compositionally biased region" description="Low complexity" evidence="1">
    <location>
        <begin position="164"/>
        <end position="176"/>
    </location>
</feature>
<feature type="non-terminal residue" evidence="2">
    <location>
        <position position="1076"/>
    </location>
</feature>